<evidence type="ECO:0000256" key="1">
    <source>
        <dbReference type="ARBA" id="ARBA00004651"/>
    </source>
</evidence>
<comment type="caution">
    <text evidence="8">The sequence shown here is derived from an EMBL/GenBank/DDBJ whole genome shotgun (WGS) entry which is preliminary data.</text>
</comment>
<feature type="transmembrane region" description="Helical" evidence="7">
    <location>
        <begin position="119"/>
        <end position="149"/>
    </location>
</feature>
<keyword evidence="9" id="KW-1185">Reference proteome</keyword>
<keyword evidence="6 7" id="KW-0472">Membrane</keyword>
<protein>
    <submittedName>
        <fullName evidence="8">Chromate transporter</fullName>
    </submittedName>
</protein>
<dbReference type="PANTHER" id="PTHR43663">
    <property type="entry name" value="CHROMATE TRANSPORT PROTEIN-RELATED"/>
    <property type="match status" value="1"/>
</dbReference>
<evidence type="ECO:0000256" key="7">
    <source>
        <dbReference type="SAM" id="Phobius"/>
    </source>
</evidence>
<dbReference type="GO" id="GO:0015109">
    <property type="term" value="F:chromate transmembrane transporter activity"/>
    <property type="evidence" value="ECO:0007669"/>
    <property type="project" value="InterPro"/>
</dbReference>
<dbReference type="AlphaFoldDB" id="A0AAE3HE98"/>
<evidence type="ECO:0000256" key="4">
    <source>
        <dbReference type="ARBA" id="ARBA00022692"/>
    </source>
</evidence>
<comment type="similarity">
    <text evidence="2">Belongs to the chromate ion transporter (CHR) (TC 2.A.51) family.</text>
</comment>
<gene>
    <name evidence="8" type="ORF">NSA47_07800</name>
</gene>
<dbReference type="EMBL" id="JANKAS010000005">
    <property type="protein sequence ID" value="MCR1898885.1"/>
    <property type="molecule type" value="Genomic_DNA"/>
</dbReference>
<dbReference type="Proteomes" id="UP001205748">
    <property type="component" value="Unassembled WGS sequence"/>
</dbReference>
<reference evidence="8" key="1">
    <citation type="submission" date="2022-07" db="EMBL/GenBank/DDBJ databases">
        <title>Enhanced cultured diversity of the mouse gut microbiota enables custom-made synthetic communities.</title>
        <authorList>
            <person name="Afrizal A."/>
        </authorList>
    </citation>
    <scope>NUCLEOTIDE SEQUENCE</scope>
    <source>
        <strain evidence="8">DSM 28593</strain>
    </source>
</reference>
<evidence type="ECO:0000256" key="2">
    <source>
        <dbReference type="ARBA" id="ARBA00005262"/>
    </source>
</evidence>
<evidence type="ECO:0000256" key="6">
    <source>
        <dbReference type="ARBA" id="ARBA00023136"/>
    </source>
</evidence>
<comment type="subcellular location">
    <subcellularLocation>
        <location evidence="1">Cell membrane</location>
        <topology evidence="1">Multi-pass membrane protein</topology>
    </subcellularLocation>
</comment>
<dbReference type="Pfam" id="PF02417">
    <property type="entry name" value="Chromate_transp"/>
    <property type="match status" value="1"/>
</dbReference>
<evidence type="ECO:0000256" key="5">
    <source>
        <dbReference type="ARBA" id="ARBA00022989"/>
    </source>
</evidence>
<proteinExistence type="inferred from homology"/>
<accession>A0AAE3HE98</accession>
<dbReference type="RefSeq" id="WP_257530665.1">
    <property type="nucleotide sequence ID" value="NZ_JANKAS010000005.1"/>
</dbReference>
<evidence type="ECO:0000313" key="9">
    <source>
        <dbReference type="Proteomes" id="UP001205748"/>
    </source>
</evidence>
<dbReference type="InterPro" id="IPR052518">
    <property type="entry name" value="CHR_Transporter"/>
</dbReference>
<keyword evidence="4 7" id="KW-0812">Transmembrane</keyword>
<sequence length="172" mass="18660">MIFIQLFLTFFKIGLFSFGGGYAMLSMMQQEVVSINQWTSVPEFVDMVAISQVTPGPIAINMSTYVGYKIAGVLGSAIATLGCIAPSVIIMLIITRFFFKFQNNPYVENAFLGLRPTTIGLVAAAAILVAEGAFIDIKSLILFAIAFLLSYKYKIDPILMTIGAGVAGFILY</sequence>
<organism evidence="8 9">
    <name type="scientific">Irregularibacter muris</name>
    <dbReference type="NCBI Taxonomy" id="1796619"/>
    <lineage>
        <taxon>Bacteria</taxon>
        <taxon>Bacillati</taxon>
        <taxon>Bacillota</taxon>
        <taxon>Clostridia</taxon>
        <taxon>Eubacteriales</taxon>
        <taxon>Eubacteriaceae</taxon>
        <taxon>Irregularibacter</taxon>
    </lineage>
</organism>
<dbReference type="PANTHER" id="PTHR43663:SF1">
    <property type="entry name" value="CHROMATE TRANSPORTER"/>
    <property type="match status" value="1"/>
</dbReference>
<evidence type="ECO:0000256" key="3">
    <source>
        <dbReference type="ARBA" id="ARBA00022475"/>
    </source>
</evidence>
<dbReference type="GO" id="GO:0005886">
    <property type="term" value="C:plasma membrane"/>
    <property type="evidence" value="ECO:0007669"/>
    <property type="project" value="UniProtKB-SubCell"/>
</dbReference>
<dbReference type="InterPro" id="IPR003370">
    <property type="entry name" value="Chromate_transpt"/>
</dbReference>
<name>A0AAE3HE98_9FIRM</name>
<keyword evidence="5 7" id="KW-1133">Transmembrane helix</keyword>
<evidence type="ECO:0000313" key="8">
    <source>
        <dbReference type="EMBL" id="MCR1898885.1"/>
    </source>
</evidence>
<feature type="transmembrane region" description="Helical" evidence="7">
    <location>
        <begin position="6"/>
        <end position="25"/>
    </location>
</feature>
<feature type="transmembrane region" description="Helical" evidence="7">
    <location>
        <begin position="70"/>
        <end position="99"/>
    </location>
</feature>
<keyword evidence="3" id="KW-1003">Cell membrane</keyword>